<dbReference type="STRING" id="1805376.AUK05_02770"/>
<protein>
    <recommendedName>
        <fullName evidence="2">Big-1 domain-containing protein</fullName>
    </recommendedName>
</protein>
<gene>
    <name evidence="3" type="ORF">AUK05_02770</name>
</gene>
<dbReference type="InterPro" id="IPR003344">
    <property type="entry name" value="Big_1_dom"/>
</dbReference>
<evidence type="ECO:0000259" key="2">
    <source>
        <dbReference type="SMART" id="SM00634"/>
    </source>
</evidence>
<comment type="similarity">
    <text evidence="1">Belongs to the intimin/invasin family.</text>
</comment>
<dbReference type="InterPro" id="IPR008964">
    <property type="entry name" value="Invasin/intimin_cell_adhesion"/>
</dbReference>
<proteinExistence type="inferred from homology"/>
<dbReference type="AlphaFoldDB" id="A0A1J5I363"/>
<dbReference type="InterPro" id="IPR013783">
    <property type="entry name" value="Ig-like_fold"/>
</dbReference>
<dbReference type="Gene3D" id="2.60.40.10">
    <property type="entry name" value="Immunoglobulins"/>
    <property type="match status" value="1"/>
</dbReference>
<accession>A0A1J5I363</accession>
<sequence length="126" mass="13334">MLCGLVIGLVVSSRSVIFQGKASSTNNNSVSVQNSYLFASPLAAKADGQEKIRLTIFLLDSRGLGISHQKVTINAPSSLQLINTQPTTDDTGKAIFDSSSTVATTYQISASTGNQVLPQKVKITFN</sequence>
<dbReference type="Proteomes" id="UP000182344">
    <property type="component" value="Unassembled WGS sequence"/>
</dbReference>
<feature type="domain" description="Big-1" evidence="2">
    <location>
        <begin position="33"/>
        <end position="122"/>
    </location>
</feature>
<evidence type="ECO:0000313" key="3">
    <source>
        <dbReference type="EMBL" id="OIP86822.1"/>
    </source>
</evidence>
<name>A0A1J5I363_9BACT</name>
<reference evidence="3 4" key="1">
    <citation type="journal article" date="2016" name="Environ. Microbiol.">
        <title>Genomic resolution of a cold subsurface aquifer community provides metabolic insights for novel microbes adapted to high CO concentrations.</title>
        <authorList>
            <person name="Probst A.J."/>
            <person name="Castelle C.J."/>
            <person name="Singh A."/>
            <person name="Brown C.T."/>
            <person name="Anantharaman K."/>
            <person name="Sharon I."/>
            <person name="Hug L.A."/>
            <person name="Burstein D."/>
            <person name="Emerson J.B."/>
            <person name="Thomas B.C."/>
            <person name="Banfield J.F."/>
        </authorList>
    </citation>
    <scope>NUCLEOTIDE SEQUENCE [LARGE SCALE GENOMIC DNA]</scope>
    <source>
        <strain evidence="3">CG2_30_35_20</strain>
    </source>
</reference>
<dbReference type="EMBL" id="MNZO01000040">
    <property type="protein sequence ID" value="OIP86822.1"/>
    <property type="molecule type" value="Genomic_DNA"/>
</dbReference>
<dbReference type="SUPFAM" id="SSF49373">
    <property type="entry name" value="Invasin/intimin cell-adhesion fragments"/>
    <property type="match status" value="1"/>
</dbReference>
<evidence type="ECO:0000256" key="1">
    <source>
        <dbReference type="ARBA" id="ARBA00010116"/>
    </source>
</evidence>
<organism evidence="3 4">
    <name type="scientific">Candidatus Shapirobacteria bacterium CG2_30_35_20</name>
    <dbReference type="NCBI Taxonomy" id="1805376"/>
    <lineage>
        <taxon>Bacteria</taxon>
        <taxon>Candidatus Shapironibacteriota</taxon>
    </lineage>
</organism>
<dbReference type="SMART" id="SM00634">
    <property type="entry name" value="BID_1"/>
    <property type="match status" value="1"/>
</dbReference>
<evidence type="ECO:0000313" key="4">
    <source>
        <dbReference type="Proteomes" id="UP000182344"/>
    </source>
</evidence>
<dbReference type="Pfam" id="PF02369">
    <property type="entry name" value="Big_1"/>
    <property type="match status" value="1"/>
</dbReference>
<comment type="caution">
    <text evidence="3">The sequence shown here is derived from an EMBL/GenBank/DDBJ whole genome shotgun (WGS) entry which is preliminary data.</text>
</comment>